<evidence type="ECO:0000256" key="3">
    <source>
        <dbReference type="SAM" id="SignalP"/>
    </source>
</evidence>
<evidence type="ECO:0000259" key="4">
    <source>
        <dbReference type="PROSITE" id="PS50014"/>
    </source>
</evidence>
<evidence type="ECO:0000313" key="6">
    <source>
        <dbReference type="EMBL" id="KFD69579.1"/>
    </source>
</evidence>
<accession>A0A085NJD3</accession>
<dbReference type="Gene3D" id="1.20.920.10">
    <property type="entry name" value="Bromodomain-like"/>
    <property type="match status" value="1"/>
</dbReference>
<evidence type="ECO:0000256" key="1">
    <source>
        <dbReference type="ARBA" id="ARBA00023117"/>
    </source>
</evidence>
<evidence type="ECO:0000313" key="5">
    <source>
        <dbReference type="EMBL" id="KFD57059.1"/>
    </source>
</evidence>
<dbReference type="Proteomes" id="UP000030764">
    <property type="component" value="Unassembled WGS sequence"/>
</dbReference>
<gene>
    <name evidence="5" type="ORF">M513_01944</name>
    <name evidence="6" type="ORF">M514_01944</name>
</gene>
<feature type="signal peptide" evidence="3">
    <location>
        <begin position="1"/>
        <end position="19"/>
    </location>
</feature>
<dbReference type="PANTHER" id="PTHR15398">
    <property type="entry name" value="BROMODOMAIN-CONTAINING PROTEIN 8"/>
    <property type="match status" value="1"/>
</dbReference>
<dbReference type="SUPFAM" id="SSF47370">
    <property type="entry name" value="Bromodomain"/>
    <property type="match status" value="1"/>
</dbReference>
<dbReference type="AlphaFoldDB" id="A0A085NJD3"/>
<dbReference type="EMBL" id="KL367494">
    <property type="protein sequence ID" value="KFD69579.1"/>
    <property type="molecule type" value="Genomic_DNA"/>
</dbReference>
<evidence type="ECO:0000313" key="7">
    <source>
        <dbReference type="Proteomes" id="UP000030764"/>
    </source>
</evidence>
<organism evidence="6">
    <name type="scientific">Trichuris suis</name>
    <name type="common">pig whipworm</name>
    <dbReference type="NCBI Taxonomy" id="68888"/>
    <lineage>
        <taxon>Eukaryota</taxon>
        <taxon>Metazoa</taxon>
        <taxon>Ecdysozoa</taxon>
        <taxon>Nematoda</taxon>
        <taxon>Enoplea</taxon>
        <taxon>Dorylaimia</taxon>
        <taxon>Trichinellida</taxon>
        <taxon>Trichuridae</taxon>
        <taxon>Trichuris</taxon>
    </lineage>
</organism>
<dbReference type="Pfam" id="PF00439">
    <property type="entry name" value="Bromodomain"/>
    <property type="match status" value="1"/>
</dbReference>
<protein>
    <recommendedName>
        <fullName evidence="4">Bromo domain-containing protein</fullName>
    </recommendedName>
</protein>
<dbReference type="InterPro" id="IPR036427">
    <property type="entry name" value="Bromodomain-like_sf"/>
</dbReference>
<keyword evidence="1 2" id="KW-0103">Bromodomain</keyword>
<reference evidence="6 7" key="1">
    <citation type="journal article" date="2014" name="Nat. Genet.">
        <title>Genome and transcriptome of the porcine whipworm Trichuris suis.</title>
        <authorList>
            <person name="Jex A.R."/>
            <person name="Nejsum P."/>
            <person name="Schwarz E.M."/>
            <person name="Hu L."/>
            <person name="Young N.D."/>
            <person name="Hall R.S."/>
            <person name="Korhonen P.K."/>
            <person name="Liao S."/>
            <person name="Thamsborg S."/>
            <person name="Xia J."/>
            <person name="Xu P."/>
            <person name="Wang S."/>
            <person name="Scheerlinck J.P."/>
            <person name="Hofmann A."/>
            <person name="Sternberg P.W."/>
            <person name="Wang J."/>
            <person name="Gasser R.B."/>
        </authorList>
    </citation>
    <scope>NUCLEOTIDE SEQUENCE [LARGE SCALE GENOMIC DNA]</scope>
    <source>
        <strain evidence="6">DCEP-RM93F</strain>
        <strain evidence="5">DCEP-RM93M</strain>
    </source>
</reference>
<dbReference type="CDD" id="cd04369">
    <property type="entry name" value="Bromodomain"/>
    <property type="match status" value="1"/>
</dbReference>
<dbReference type="PANTHER" id="PTHR15398:SF4">
    <property type="entry name" value="BROMODOMAIN-CONTAINING PROTEIN 8 ISOFORM X1"/>
    <property type="match status" value="1"/>
</dbReference>
<feature type="domain" description="Bromo" evidence="4">
    <location>
        <begin position="366"/>
        <end position="418"/>
    </location>
</feature>
<dbReference type="InterPro" id="IPR001487">
    <property type="entry name" value="Bromodomain"/>
</dbReference>
<dbReference type="GO" id="GO:0035267">
    <property type="term" value="C:NuA4 histone acetyltransferase complex"/>
    <property type="evidence" value="ECO:0007669"/>
    <property type="project" value="TreeGrafter"/>
</dbReference>
<dbReference type="Proteomes" id="UP000030758">
    <property type="component" value="Unassembled WGS sequence"/>
</dbReference>
<dbReference type="PROSITE" id="PS50014">
    <property type="entry name" value="BROMODOMAIN_2"/>
    <property type="match status" value="1"/>
</dbReference>
<sequence length="442" mass="50766">MHRLRYLLLIFLLVTNGLPEAPCVALDAAYFSFHVVHCSSMTTRFPLRAEDFVDTPFPRDQWRAFDNFVLSSLVLCCQPPFYEAIDWQKICDTLEERTYTEFKPGYLNALSCEFQYALLEGHIIRLHMQANKDFPTRKEIGELLRDIFYMKFLKTDGPTLKRILATYGVWQEVVAAIEAKRMPAQDGIDFGKEVIKKIREVATEFKCPCEPIRLGPWWRDCPIEDTDELVKPVPEEVILKLMEQQGSEDSSAESEGSVKSVAEELATLSTVDQRSRTLRRMLNMVIYVMIHLEDDAIAKQETCGPEKATSDAVVIVEGTSQQPSSLKKGKAYSEWLKLRSTLLSLLDIACEHKESLLFERRVLGNPIYNRLVRHPVYLSDIRRDIRNGQISSVPALRKKLVLMFNNAFFSNSVKNPRYEAMVHMCVDVMKTFDERAAMLQSD</sequence>
<dbReference type="EMBL" id="KL363190">
    <property type="protein sequence ID" value="KFD57059.1"/>
    <property type="molecule type" value="Genomic_DNA"/>
</dbReference>
<dbReference type="SMART" id="SM00297">
    <property type="entry name" value="BROMO"/>
    <property type="match status" value="1"/>
</dbReference>
<keyword evidence="3" id="KW-0732">Signal</keyword>
<feature type="chain" id="PRO_5007379553" description="Bromo domain-containing protein" evidence="3">
    <location>
        <begin position="20"/>
        <end position="442"/>
    </location>
</feature>
<proteinExistence type="predicted"/>
<name>A0A085NJD3_9BILA</name>
<keyword evidence="7" id="KW-1185">Reference proteome</keyword>
<evidence type="ECO:0000256" key="2">
    <source>
        <dbReference type="PROSITE-ProRule" id="PRU00035"/>
    </source>
</evidence>